<protein>
    <submittedName>
        <fullName evidence="1">Uncharacterized protein</fullName>
    </submittedName>
</protein>
<evidence type="ECO:0000313" key="1">
    <source>
        <dbReference type="EMBL" id="EER40672.1"/>
    </source>
</evidence>
<sequence>MPLGATYLVDGKYSRKYDFRLYRIFSHTWRMEQESACCNKKIEYAMTMKIWVIICEESGLRRIVELGSGAWLSNNPFSAGVYASMANFLSPDGSRKISNLTLGWDVELEEEFYFKLCSAGESGLPEARQKELRRFQEKTKQNLRQDVINQLEASFLSKIISVENPSLYFESKHNHCSCYDIADPRETPFPGLGRTLSPVYGRHPRFGMENLPLYQCTSAFQVPTDGLAPRQAGLPASPPYSVHTRYLLWATNTKPCKRRAGWAYCMQDVTIPYGHLLTNLPPSSPSSPLSLSIVRRPTSTYHRLHHRQPPPSSLTLSLHSLHITVSVQLGLESLLSHLQLREETYPLGQ</sequence>
<accession>C6HFS1</accession>
<dbReference type="EMBL" id="GG692425">
    <property type="protein sequence ID" value="EER40672.1"/>
    <property type="molecule type" value="Genomic_DNA"/>
</dbReference>
<name>C6HFS1_AJECH</name>
<reference evidence="2" key="1">
    <citation type="submission" date="2009-05" db="EMBL/GenBank/DDBJ databases">
        <title>The genome sequence of Ajellomyces capsulatus strain H143.</title>
        <authorList>
            <person name="Champion M."/>
            <person name="Cuomo C.A."/>
            <person name="Ma L.-J."/>
            <person name="Henn M.R."/>
            <person name="Sil A."/>
            <person name="Goldman B."/>
            <person name="Young S.K."/>
            <person name="Kodira C.D."/>
            <person name="Zeng Q."/>
            <person name="Koehrsen M."/>
            <person name="Alvarado L."/>
            <person name="Berlin A.M."/>
            <person name="Borenstein D."/>
            <person name="Chen Z."/>
            <person name="Engels R."/>
            <person name="Freedman E."/>
            <person name="Gellesch M."/>
            <person name="Goldberg J."/>
            <person name="Griggs A."/>
            <person name="Gujja S."/>
            <person name="Heiman D.I."/>
            <person name="Hepburn T.A."/>
            <person name="Howarth C."/>
            <person name="Jen D."/>
            <person name="Larson L."/>
            <person name="Lewis B."/>
            <person name="Mehta T."/>
            <person name="Park D."/>
            <person name="Pearson M."/>
            <person name="Roberts A."/>
            <person name="Saif S."/>
            <person name="Shea T.D."/>
            <person name="Shenoy N."/>
            <person name="Sisk P."/>
            <person name="Stolte C."/>
            <person name="Sykes S."/>
            <person name="Walk T."/>
            <person name="White J."/>
            <person name="Yandava C."/>
            <person name="Klein B."/>
            <person name="McEwen J.G."/>
            <person name="Puccia R."/>
            <person name="Goldman G.H."/>
            <person name="Felipe M.S."/>
            <person name="Nino-Vega G."/>
            <person name="San-Blas G."/>
            <person name="Taylor J.W."/>
            <person name="Mendoza L."/>
            <person name="Galagan J.E."/>
            <person name="Nusbaum C."/>
            <person name="Birren B.W."/>
        </authorList>
    </citation>
    <scope>NUCLEOTIDE SEQUENCE [LARGE SCALE GENOMIC DNA]</scope>
    <source>
        <strain evidence="2">H143</strain>
    </source>
</reference>
<dbReference type="VEuPathDB" id="FungiDB:HCDG_05261"/>
<gene>
    <name evidence="1" type="ORF">HCDG_05261</name>
</gene>
<dbReference type="Proteomes" id="UP000002624">
    <property type="component" value="Unassembled WGS sequence"/>
</dbReference>
<dbReference type="HOGENOM" id="CLU_794462_0_0_1"/>
<evidence type="ECO:0000313" key="2">
    <source>
        <dbReference type="Proteomes" id="UP000002624"/>
    </source>
</evidence>
<dbReference type="AlphaFoldDB" id="C6HFS1"/>
<proteinExistence type="predicted"/>
<organism evidence="1 2">
    <name type="scientific">Ajellomyces capsulatus (strain H143)</name>
    <name type="common">Darling's disease fungus</name>
    <name type="synonym">Histoplasma capsulatum</name>
    <dbReference type="NCBI Taxonomy" id="544712"/>
    <lineage>
        <taxon>Eukaryota</taxon>
        <taxon>Fungi</taxon>
        <taxon>Dikarya</taxon>
        <taxon>Ascomycota</taxon>
        <taxon>Pezizomycotina</taxon>
        <taxon>Eurotiomycetes</taxon>
        <taxon>Eurotiomycetidae</taxon>
        <taxon>Onygenales</taxon>
        <taxon>Ajellomycetaceae</taxon>
        <taxon>Histoplasma</taxon>
    </lineage>
</organism>